<comment type="caution">
    <text evidence="2">The sequence shown here is derived from an EMBL/GenBank/DDBJ whole genome shotgun (WGS) entry which is preliminary data.</text>
</comment>
<gene>
    <name evidence="2" type="ORF">IAA60_03720</name>
</gene>
<feature type="transmembrane region" description="Helical" evidence="1">
    <location>
        <begin position="72"/>
        <end position="88"/>
    </location>
</feature>
<evidence type="ECO:0000313" key="2">
    <source>
        <dbReference type="EMBL" id="HIT84999.1"/>
    </source>
</evidence>
<reference evidence="2" key="2">
    <citation type="journal article" date="2021" name="PeerJ">
        <title>Extensive microbial diversity within the chicken gut microbiome revealed by metagenomics and culture.</title>
        <authorList>
            <person name="Gilroy R."/>
            <person name="Ravi A."/>
            <person name="Getino M."/>
            <person name="Pursley I."/>
            <person name="Horton D.L."/>
            <person name="Alikhan N.F."/>
            <person name="Baker D."/>
            <person name="Gharbi K."/>
            <person name="Hall N."/>
            <person name="Watson M."/>
            <person name="Adriaenssens E.M."/>
            <person name="Foster-Nyarko E."/>
            <person name="Jarju S."/>
            <person name="Secka A."/>
            <person name="Antonio M."/>
            <person name="Oren A."/>
            <person name="Chaudhuri R.R."/>
            <person name="La Ragione R."/>
            <person name="Hildebrand F."/>
            <person name="Pallen M.J."/>
        </authorList>
    </citation>
    <scope>NUCLEOTIDE SEQUENCE</scope>
    <source>
        <strain evidence="2">CHK181-108</strain>
    </source>
</reference>
<keyword evidence="1" id="KW-1133">Transmembrane helix</keyword>
<proteinExistence type="predicted"/>
<dbReference type="EMBL" id="DVLU01000030">
    <property type="protein sequence ID" value="HIT84999.1"/>
    <property type="molecule type" value="Genomic_DNA"/>
</dbReference>
<dbReference type="AlphaFoldDB" id="A0A9D1H4D5"/>
<name>A0A9D1H4D5_9FIRM</name>
<protein>
    <recommendedName>
        <fullName evidence="4">Rod shape-determining protein MreD</fullName>
    </recommendedName>
</protein>
<keyword evidence="1" id="KW-0472">Membrane</keyword>
<evidence type="ECO:0000313" key="3">
    <source>
        <dbReference type="Proteomes" id="UP000824165"/>
    </source>
</evidence>
<feature type="transmembrane region" description="Helical" evidence="1">
    <location>
        <begin position="100"/>
        <end position="121"/>
    </location>
</feature>
<organism evidence="2 3">
    <name type="scientific">Candidatus Ornithomonoglobus intestinigallinarum</name>
    <dbReference type="NCBI Taxonomy" id="2840894"/>
    <lineage>
        <taxon>Bacteria</taxon>
        <taxon>Bacillati</taxon>
        <taxon>Bacillota</taxon>
        <taxon>Clostridia</taxon>
        <taxon>Candidatus Ornithomonoglobus</taxon>
    </lineage>
</organism>
<evidence type="ECO:0008006" key="4">
    <source>
        <dbReference type="Google" id="ProtNLM"/>
    </source>
</evidence>
<sequence>MKKLKLFIWIFALSLAELWCTSHIRIFGAVPALTFAFLVCVSICDDEFHIVAVTGALCGIFAGSLFGRSFGAVFVYYALSAIAVFILRKKPRYTHGAVKSSFWCLILTALFEFILLLAGGHGLRAQLIIRAVVPAPLCCAAAAALIYPLIVKTVYNKERQKKLIS</sequence>
<feature type="transmembrane region" description="Helical" evidence="1">
    <location>
        <begin position="127"/>
        <end position="151"/>
    </location>
</feature>
<keyword evidence="1" id="KW-0812">Transmembrane</keyword>
<dbReference type="Proteomes" id="UP000824165">
    <property type="component" value="Unassembled WGS sequence"/>
</dbReference>
<reference evidence="2" key="1">
    <citation type="submission" date="2020-10" db="EMBL/GenBank/DDBJ databases">
        <authorList>
            <person name="Gilroy R."/>
        </authorList>
    </citation>
    <scope>NUCLEOTIDE SEQUENCE</scope>
    <source>
        <strain evidence="2">CHK181-108</strain>
    </source>
</reference>
<accession>A0A9D1H4D5</accession>
<evidence type="ECO:0000256" key="1">
    <source>
        <dbReference type="SAM" id="Phobius"/>
    </source>
</evidence>